<gene>
    <name evidence="1" type="ORF">Enr8_38400</name>
</gene>
<dbReference type="AlphaFoldDB" id="A0A5C5UZX0"/>
<dbReference type="PANTHER" id="PTHR17985">
    <property type="entry name" value="SER/THR-RICH PROTEIN T10 IN DGCR REGION"/>
    <property type="match status" value="1"/>
</dbReference>
<sequence>MCLLAIQYRSVAEAPILVAANREEFYDRPSSAPSIQSGKPRALCGIDQQAGGTWLGVNQHGLFVGACNRRKMNRPIAPRSRGLLCRELLRANSAQAAVDMAMEALNNDEYDGVNFVVADSRGGWAIHGGDDINAQPLEEGLNLIAGSDLNDSRDERVKLAHRLLTLQTLDSSVKFLAVASKVFARPAAAPGRPGMVMEGREWGTVSSTLIALGKKPRDAIYQFAGGAPTKTPYEDYSPLLRDILSRGLREARTKAQAS</sequence>
<organism evidence="1 2">
    <name type="scientific">Blastopirellula retiformator</name>
    <dbReference type="NCBI Taxonomy" id="2527970"/>
    <lineage>
        <taxon>Bacteria</taxon>
        <taxon>Pseudomonadati</taxon>
        <taxon>Planctomycetota</taxon>
        <taxon>Planctomycetia</taxon>
        <taxon>Pirellulales</taxon>
        <taxon>Pirellulaceae</taxon>
        <taxon>Blastopirellula</taxon>
    </lineage>
</organism>
<accession>A0A5C5UZX0</accession>
<dbReference type="InterPro" id="IPR008551">
    <property type="entry name" value="TANGO2"/>
</dbReference>
<name>A0A5C5UZX0_9BACT</name>
<dbReference type="RefSeq" id="WP_146434439.1">
    <property type="nucleotide sequence ID" value="NZ_SJPF01000004.1"/>
</dbReference>
<dbReference type="EMBL" id="SJPF01000004">
    <property type="protein sequence ID" value="TWT31914.1"/>
    <property type="molecule type" value="Genomic_DNA"/>
</dbReference>
<evidence type="ECO:0000313" key="2">
    <source>
        <dbReference type="Proteomes" id="UP000318878"/>
    </source>
</evidence>
<keyword evidence="2" id="KW-1185">Reference proteome</keyword>
<reference evidence="1 2" key="1">
    <citation type="submission" date="2019-02" db="EMBL/GenBank/DDBJ databases">
        <title>Deep-cultivation of Planctomycetes and their phenomic and genomic characterization uncovers novel biology.</title>
        <authorList>
            <person name="Wiegand S."/>
            <person name="Jogler M."/>
            <person name="Boedeker C."/>
            <person name="Pinto D."/>
            <person name="Vollmers J."/>
            <person name="Rivas-Marin E."/>
            <person name="Kohn T."/>
            <person name="Peeters S.H."/>
            <person name="Heuer A."/>
            <person name="Rast P."/>
            <person name="Oberbeckmann S."/>
            <person name="Bunk B."/>
            <person name="Jeske O."/>
            <person name="Meyerdierks A."/>
            <person name="Storesund J.E."/>
            <person name="Kallscheuer N."/>
            <person name="Luecker S."/>
            <person name="Lage O.M."/>
            <person name="Pohl T."/>
            <person name="Merkel B.J."/>
            <person name="Hornburger P."/>
            <person name="Mueller R.-W."/>
            <person name="Bruemmer F."/>
            <person name="Labrenz M."/>
            <person name="Spormann A.M."/>
            <person name="Op Den Camp H."/>
            <person name="Overmann J."/>
            <person name="Amann R."/>
            <person name="Jetten M.S.M."/>
            <person name="Mascher T."/>
            <person name="Medema M.H."/>
            <person name="Devos D.P."/>
            <person name="Kaster A.-K."/>
            <person name="Ovreas L."/>
            <person name="Rohde M."/>
            <person name="Galperin M.Y."/>
            <person name="Jogler C."/>
        </authorList>
    </citation>
    <scope>NUCLEOTIDE SEQUENCE [LARGE SCALE GENOMIC DNA]</scope>
    <source>
        <strain evidence="1 2">Enr8</strain>
    </source>
</reference>
<dbReference type="PANTHER" id="PTHR17985:SF8">
    <property type="entry name" value="TRANSPORT AND GOLGI ORGANIZATION PROTEIN 2 HOMOLOG"/>
    <property type="match status" value="1"/>
</dbReference>
<protein>
    <recommendedName>
        <fullName evidence="3">NRDE family protein</fullName>
    </recommendedName>
</protein>
<comment type="caution">
    <text evidence="1">The sequence shown here is derived from an EMBL/GenBank/DDBJ whole genome shotgun (WGS) entry which is preliminary data.</text>
</comment>
<dbReference type="Pfam" id="PF05742">
    <property type="entry name" value="TANGO2"/>
    <property type="match status" value="1"/>
</dbReference>
<dbReference type="Proteomes" id="UP000318878">
    <property type="component" value="Unassembled WGS sequence"/>
</dbReference>
<evidence type="ECO:0008006" key="3">
    <source>
        <dbReference type="Google" id="ProtNLM"/>
    </source>
</evidence>
<dbReference type="OrthoDB" id="4380123at2"/>
<dbReference type="Gene3D" id="3.60.60.10">
    <property type="entry name" value="Penicillin V Acylase, Chain A"/>
    <property type="match status" value="1"/>
</dbReference>
<evidence type="ECO:0000313" key="1">
    <source>
        <dbReference type="EMBL" id="TWT31914.1"/>
    </source>
</evidence>
<proteinExistence type="predicted"/>